<feature type="binding site" evidence="7">
    <location>
        <position position="213"/>
    </location>
    <ligand>
        <name>Mg(2+)</name>
        <dbReference type="ChEBI" id="CHEBI:18420"/>
        <label>1</label>
        <note>catalytic</note>
    </ligand>
</feature>
<dbReference type="InterPro" id="IPR000760">
    <property type="entry name" value="Inositol_monophosphatase-like"/>
</dbReference>
<dbReference type="GO" id="GO:0046854">
    <property type="term" value="P:phosphatidylinositol phosphate biosynthetic process"/>
    <property type="evidence" value="ECO:0007669"/>
    <property type="project" value="InterPro"/>
</dbReference>
<comment type="caution">
    <text evidence="9">The sequence shown here is derived from an EMBL/GenBank/DDBJ whole genome shotgun (WGS) entry which is preliminary data.</text>
</comment>
<protein>
    <recommendedName>
        <fullName evidence="8">Inositol-1-monophosphatase</fullName>
        <ecNumber evidence="8">3.1.3.25</ecNumber>
    </recommendedName>
</protein>
<dbReference type="GO" id="GO:0046872">
    <property type="term" value="F:metal ion binding"/>
    <property type="evidence" value="ECO:0007669"/>
    <property type="project" value="UniProtKB-KW"/>
</dbReference>
<dbReference type="PROSITE" id="PS00630">
    <property type="entry name" value="IMP_2"/>
    <property type="match status" value="1"/>
</dbReference>
<evidence type="ECO:0000256" key="5">
    <source>
        <dbReference type="ARBA" id="ARBA00022801"/>
    </source>
</evidence>
<dbReference type="Proteomes" id="UP000326570">
    <property type="component" value="Unassembled WGS sequence"/>
</dbReference>
<evidence type="ECO:0000256" key="4">
    <source>
        <dbReference type="ARBA" id="ARBA00022723"/>
    </source>
</evidence>
<name>A0A5N1J0H4_9BACT</name>
<evidence type="ECO:0000256" key="7">
    <source>
        <dbReference type="PIRSR" id="PIRSR600760-2"/>
    </source>
</evidence>
<evidence type="ECO:0000313" key="10">
    <source>
        <dbReference type="Proteomes" id="UP000326570"/>
    </source>
</evidence>
<gene>
    <name evidence="9" type="ORF">F0P94_06740</name>
</gene>
<dbReference type="InterPro" id="IPR020550">
    <property type="entry name" value="Inositol_monophosphatase_CS"/>
</dbReference>
<dbReference type="InterPro" id="IPR020583">
    <property type="entry name" value="Inositol_monoP_metal-BS"/>
</dbReference>
<comment type="cofactor">
    <cofactor evidence="2 7 8">
        <name>Mg(2+)</name>
        <dbReference type="ChEBI" id="CHEBI:18420"/>
    </cofactor>
</comment>
<evidence type="ECO:0000256" key="6">
    <source>
        <dbReference type="ARBA" id="ARBA00022842"/>
    </source>
</evidence>
<organism evidence="9 10">
    <name type="scientific">Adhaeribacter soli</name>
    <dbReference type="NCBI Taxonomy" id="2607655"/>
    <lineage>
        <taxon>Bacteria</taxon>
        <taxon>Pseudomonadati</taxon>
        <taxon>Bacteroidota</taxon>
        <taxon>Cytophagia</taxon>
        <taxon>Cytophagales</taxon>
        <taxon>Hymenobacteraceae</taxon>
        <taxon>Adhaeribacter</taxon>
    </lineage>
</organism>
<dbReference type="EMBL" id="VTWT01000003">
    <property type="protein sequence ID" value="KAA9340041.1"/>
    <property type="molecule type" value="Genomic_DNA"/>
</dbReference>
<accession>A0A5N1J0H4</accession>
<dbReference type="EC" id="3.1.3.25" evidence="8"/>
<dbReference type="PROSITE" id="PS00629">
    <property type="entry name" value="IMP_1"/>
    <property type="match status" value="1"/>
</dbReference>
<dbReference type="PRINTS" id="PR00377">
    <property type="entry name" value="IMPHPHTASES"/>
</dbReference>
<evidence type="ECO:0000256" key="8">
    <source>
        <dbReference type="RuleBase" id="RU364068"/>
    </source>
</evidence>
<dbReference type="InterPro" id="IPR022337">
    <property type="entry name" value="Inositol_monophosphatase_SuhB"/>
</dbReference>
<dbReference type="PANTHER" id="PTHR20854:SF4">
    <property type="entry name" value="INOSITOL-1-MONOPHOSPHATASE-RELATED"/>
    <property type="match status" value="1"/>
</dbReference>
<reference evidence="9 10" key="1">
    <citation type="submission" date="2019-09" db="EMBL/GenBank/DDBJ databases">
        <title>Genome sequence of Adhaeribacter sp. M2.</title>
        <authorList>
            <person name="Srinivasan S."/>
        </authorList>
    </citation>
    <scope>NUCLEOTIDE SEQUENCE [LARGE SCALE GENOMIC DNA]</scope>
    <source>
        <strain evidence="9 10">M2</strain>
    </source>
</reference>
<dbReference type="Gene3D" id="3.30.540.10">
    <property type="entry name" value="Fructose-1,6-Bisphosphatase, subunit A, domain 1"/>
    <property type="match status" value="1"/>
</dbReference>
<evidence type="ECO:0000313" key="9">
    <source>
        <dbReference type="EMBL" id="KAA9340041.1"/>
    </source>
</evidence>
<keyword evidence="5 8" id="KW-0378">Hydrolase</keyword>
<comment type="similarity">
    <text evidence="3 8">Belongs to the inositol monophosphatase superfamily.</text>
</comment>
<dbReference type="GO" id="GO:0006020">
    <property type="term" value="P:inositol metabolic process"/>
    <property type="evidence" value="ECO:0007669"/>
    <property type="project" value="TreeGrafter"/>
</dbReference>
<dbReference type="CDD" id="cd01639">
    <property type="entry name" value="IMPase"/>
    <property type="match status" value="1"/>
</dbReference>
<comment type="catalytic activity">
    <reaction evidence="1 8">
        <text>a myo-inositol phosphate + H2O = myo-inositol + phosphate</text>
        <dbReference type="Rhea" id="RHEA:24056"/>
        <dbReference type="ChEBI" id="CHEBI:15377"/>
        <dbReference type="ChEBI" id="CHEBI:17268"/>
        <dbReference type="ChEBI" id="CHEBI:43474"/>
        <dbReference type="ChEBI" id="CHEBI:84139"/>
        <dbReference type="EC" id="3.1.3.25"/>
    </reaction>
</comment>
<dbReference type="PRINTS" id="PR01959">
    <property type="entry name" value="SBIMPHPHTASE"/>
</dbReference>
<feature type="binding site" evidence="7">
    <location>
        <position position="88"/>
    </location>
    <ligand>
        <name>Mg(2+)</name>
        <dbReference type="ChEBI" id="CHEBI:18420"/>
        <label>1</label>
        <note>catalytic</note>
    </ligand>
</feature>
<dbReference type="InterPro" id="IPR033942">
    <property type="entry name" value="IMPase"/>
</dbReference>
<proteinExistence type="inferred from homology"/>
<dbReference type="Pfam" id="PF00459">
    <property type="entry name" value="Inositol_P"/>
    <property type="match status" value="1"/>
</dbReference>
<dbReference type="SUPFAM" id="SSF56655">
    <property type="entry name" value="Carbohydrate phosphatase"/>
    <property type="match status" value="1"/>
</dbReference>
<sequence>MNLENLCKQVVAEARCTGAFIRKEGQEFDASKIEHKGFNDLVSYVDKEAEKQLVDALKTLLPEAGFITEEGTDSTKAEEFNWIIDPLDGTTNFMHGLPVFSISIALMQKQELVLGMIYEINKDEAFYAWKNGGAFLNDKKISVSKAPKLANSLVATGFPYTDFGKTNDYLKVLGAFMAKSHGVRRLGSAAVDLAYVACGRFESFFEFNLNAWDVAAGVLIVQEAGGKVTTFKEGGDPVFGREIVASNTAVHAEMLAVIGENW</sequence>
<dbReference type="GO" id="GO:0008934">
    <property type="term" value="F:inositol monophosphate 1-phosphatase activity"/>
    <property type="evidence" value="ECO:0007669"/>
    <property type="project" value="InterPro"/>
</dbReference>
<keyword evidence="10" id="KW-1185">Reference proteome</keyword>
<feature type="binding site" evidence="7">
    <location>
        <position position="87"/>
    </location>
    <ligand>
        <name>Mg(2+)</name>
        <dbReference type="ChEBI" id="CHEBI:18420"/>
        <label>1</label>
        <note>catalytic</note>
    </ligand>
</feature>
<keyword evidence="4 7" id="KW-0479">Metal-binding</keyword>
<keyword evidence="6 7" id="KW-0460">Magnesium</keyword>
<dbReference type="RefSeq" id="WP_150903108.1">
    <property type="nucleotide sequence ID" value="NZ_VTWT01000003.1"/>
</dbReference>
<dbReference type="PANTHER" id="PTHR20854">
    <property type="entry name" value="INOSITOL MONOPHOSPHATASE"/>
    <property type="match status" value="1"/>
</dbReference>
<dbReference type="Gene3D" id="3.40.190.80">
    <property type="match status" value="1"/>
</dbReference>
<dbReference type="AlphaFoldDB" id="A0A5N1J0H4"/>
<evidence type="ECO:0000256" key="3">
    <source>
        <dbReference type="ARBA" id="ARBA00009759"/>
    </source>
</evidence>
<feature type="binding site" evidence="7">
    <location>
        <position position="85"/>
    </location>
    <ligand>
        <name>Mg(2+)</name>
        <dbReference type="ChEBI" id="CHEBI:18420"/>
        <label>1</label>
        <note>catalytic</note>
    </ligand>
</feature>
<evidence type="ECO:0000256" key="1">
    <source>
        <dbReference type="ARBA" id="ARBA00001033"/>
    </source>
</evidence>
<dbReference type="FunFam" id="3.30.540.10:FF:000003">
    <property type="entry name" value="Inositol-1-monophosphatase"/>
    <property type="match status" value="1"/>
</dbReference>
<feature type="binding site" evidence="7">
    <location>
        <position position="69"/>
    </location>
    <ligand>
        <name>Mg(2+)</name>
        <dbReference type="ChEBI" id="CHEBI:18420"/>
        <label>1</label>
        <note>catalytic</note>
    </ligand>
</feature>
<evidence type="ECO:0000256" key="2">
    <source>
        <dbReference type="ARBA" id="ARBA00001946"/>
    </source>
</evidence>
<dbReference type="GO" id="GO:0007165">
    <property type="term" value="P:signal transduction"/>
    <property type="evidence" value="ECO:0007669"/>
    <property type="project" value="TreeGrafter"/>
</dbReference>